<dbReference type="GO" id="GO:0004725">
    <property type="term" value="F:protein tyrosine phosphatase activity"/>
    <property type="evidence" value="ECO:0007669"/>
    <property type="project" value="InterPro"/>
</dbReference>
<dbReference type="SUPFAM" id="SSF52799">
    <property type="entry name" value="(Phosphotyrosine protein) phosphatases II"/>
    <property type="match status" value="1"/>
</dbReference>
<dbReference type="SMART" id="SM00404">
    <property type="entry name" value="PTPc_motif"/>
    <property type="match status" value="1"/>
</dbReference>
<dbReference type="InterPro" id="IPR003595">
    <property type="entry name" value="Tyr_Pase_cat"/>
</dbReference>
<evidence type="ECO:0000313" key="4">
    <source>
        <dbReference type="Proteomes" id="UP000050761"/>
    </source>
</evidence>
<evidence type="ECO:0000313" key="3">
    <source>
        <dbReference type="EMBL" id="VDO77131.1"/>
    </source>
</evidence>
<dbReference type="Gene3D" id="3.90.190.10">
    <property type="entry name" value="Protein tyrosine phosphatase superfamily"/>
    <property type="match status" value="1"/>
</dbReference>
<organism evidence="3">
    <name type="scientific">Heligmosomoides polygyrus</name>
    <name type="common">Parasitic roundworm</name>
    <dbReference type="NCBI Taxonomy" id="6339"/>
    <lineage>
        <taxon>Eukaryota</taxon>
        <taxon>Metazoa</taxon>
        <taxon>Ecdysozoa</taxon>
        <taxon>Nematoda</taxon>
        <taxon>Chromadorea</taxon>
        <taxon>Rhabditida</taxon>
        <taxon>Rhabditina</taxon>
        <taxon>Rhabditomorpha</taxon>
        <taxon>Strongyloidea</taxon>
        <taxon>Heligmosomidae</taxon>
        <taxon>Heligmosomoides</taxon>
    </lineage>
</organism>
<dbReference type="OrthoDB" id="10253954at2759"/>
<feature type="domain" description="Tyrosine specific protein phosphatases" evidence="2">
    <location>
        <begin position="198"/>
        <end position="254"/>
    </location>
</feature>
<proteinExistence type="predicted"/>
<dbReference type="InterPro" id="IPR000242">
    <property type="entry name" value="PTP_cat"/>
</dbReference>
<keyword evidence="4" id="KW-1185">Reference proteome</keyword>
<evidence type="ECO:0000259" key="1">
    <source>
        <dbReference type="PROSITE" id="PS50055"/>
    </source>
</evidence>
<dbReference type="Pfam" id="PF00102">
    <property type="entry name" value="Y_phosphatase"/>
    <property type="match status" value="1"/>
</dbReference>
<evidence type="ECO:0000313" key="5">
    <source>
        <dbReference type="WBParaSite" id="HPBE_0000862401-mRNA-1"/>
    </source>
</evidence>
<dbReference type="PANTHER" id="PTHR46163">
    <property type="entry name" value="TYROSINE-PROTEIN PHOSPHATASE-RELATED"/>
    <property type="match status" value="1"/>
</dbReference>
<dbReference type="PROSITE" id="PS50056">
    <property type="entry name" value="TYR_PHOSPHATASE_2"/>
    <property type="match status" value="1"/>
</dbReference>
<dbReference type="AlphaFoldDB" id="A0A3P7XRR1"/>
<feature type="domain" description="Tyrosine-protein phosphatase" evidence="1">
    <location>
        <begin position="39"/>
        <end position="248"/>
    </location>
</feature>
<dbReference type="CDD" id="cd00047">
    <property type="entry name" value="PTPc"/>
    <property type="match status" value="1"/>
</dbReference>
<protein>
    <submittedName>
        <fullName evidence="5">Protein-tyrosine-phosphatase</fullName>
    </submittedName>
</protein>
<dbReference type="WBParaSite" id="HPBE_0000862401-mRNA-1">
    <property type="protein sequence ID" value="HPBE_0000862401-mRNA-1"/>
    <property type="gene ID" value="HPBE_0000862401"/>
</dbReference>
<dbReference type="InterPro" id="IPR016130">
    <property type="entry name" value="Tyr_Pase_AS"/>
</dbReference>
<dbReference type="PRINTS" id="PR00700">
    <property type="entry name" value="PRTYPHPHTASE"/>
</dbReference>
<name>A0A3P7XRR1_HELPZ</name>
<evidence type="ECO:0000259" key="2">
    <source>
        <dbReference type="PROSITE" id="PS50056"/>
    </source>
</evidence>
<reference evidence="3 4" key="1">
    <citation type="submission" date="2018-11" db="EMBL/GenBank/DDBJ databases">
        <authorList>
            <consortium name="Pathogen Informatics"/>
        </authorList>
    </citation>
    <scope>NUCLEOTIDE SEQUENCE [LARGE SCALE GENOMIC DNA]</scope>
</reference>
<dbReference type="PANTHER" id="PTHR46163:SF5">
    <property type="entry name" value="TYROSINE-PROTEIN PHOSPHATASE"/>
    <property type="match status" value="1"/>
</dbReference>
<gene>
    <name evidence="3" type="ORF">HPBE_LOCUS8625</name>
</gene>
<sequence length="331" mass="36911">SWYAFCEAPSPPLSFVKQPLRAHVLTKEDHASCLFVLCSNYDDVGCLDANRVIVAVGKYTYIHANYVATPSNPRKFICTQGPLPHTCPEFWCMVVQEEAKAIVMLCNLIEQNTSKCADYYPRSSKKPMTFEGDVAVYCKTNEMTPAEIEITTLDVTVPGMPPHSCVHYHWVDWPDRAVPLADIAPLYFLCQFARMREPVIMHCSAGTGRTGVMVLLQNAMEILARGGMLKSMSVYLDELRAQRSNSVQVHTDISAQVAKAHCGGAGAHRCSYCNRAIGTGSVPHLEYMVGCLDYGRSKFARSTLSTPFHVPAPPFPRCVRFRDIYQIFVQV</sequence>
<accession>A0A3P7XRR1</accession>
<feature type="non-terminal residue" evidence="3">
    <location>
        <position position="1"/>
    </location>
</feature>
<dbReference type="InterPro" id="IPR052782">
    <property type="entry name" value="Oocyte-zygote_transition_reg"/>
</dbReference>
<dbReference type="EMBL" id="UZAH01026208">
    <property type="protein sequence ID" value="VDO77131.1"/>
    <property type="molecule type" value="Genomic_DNA"/>
</dbReference>
<reference evidence="5" key="2">
    <citation type="submission" date="2019-09" db="UniProtKB">
        <authorList>
            <consortium name="WormBaseParasite"/>
        </authorList>
    </citation>
    <scope>IDENTIFICATION</scope>
</reference>
<dbReference type="PROSITE" id="PS00383">
    <property type="entry name" value="TYR_PHOSPHATASE_1"/>
    <property type="match status" value="1"/>
</dbReference>
<dbReference type="InterPro" id="IPR000387">
    <property type="entry name" value="Tyr_Pase_dom"/>
</dbReference>
<dbReference type="SMART" id="SM00194">
    <property type="entry name" value="PTPc"/>
    <property type="match status" value="1"/>
</dbReference>
<dbReference type="Proteomes" id="UP000050761">
    <property type="component" value="Unassembled WGS sequence"/>
</dbReference>
<dbReference type="PROSITE" id="PS50055">
    <property type="entry name" value="TYR_PHOSPHATASE_PTP"/>
    <property type="match status" value="1"/>
</dbReference>
<dbReference type="InterPro" id="IPR029021">
    <property type="entry name" value="Prot-tyrosine_phosphatase-like"/>
</dbReference>